<sequence length="362" mass="42656">MAKIYIAGAHSRGITTGFYLKYLDPSLEIVAYLYDNDEDNPSDVDGVPVIRIDADTKLEVDIVVYLATRGVNRGHLTDTLRKIGMKHIVPVDVKFDTELRNRFLTKYFAEQNREFIKIYNYNTEEGAPLSAERKRFQIYVASAVFDQKLSNSYSLDESERVIQVGTALADQRLDAAYFDNTGDNISEKNRQFCELTALYWIWKNAREDVVGLAHYRRHFLLPDNWKQIMDREKIDVILPVPLYVYPSLEDNFRNRHVGEKWDEMLLYLKENRPEDYENASHFFKNSGLFFPCNMLIARKEVFDELCEWLFPIEFHVAEAGGVLEDRYQNRYPAFIAERLITYFFEMNREKYHIVYADKNFLE</sequence>
<dbReference type="OrthoDB" id="9798746at2"/>
<protein>
    <recommendedName>
        <fullName evidence="1">DUF4422 domain-containing protein</fullName>
    </recommendedName>
</protein>
<dbReference type="AlphaFoldDB" id="I5AW63"/>
<accession>I5AW63</accession>
<proteinExistence type="predicted"/>
<dbReference type="Proteomes" id="UP000005753">
    <property type="component" value="Chromosome"/>
</dbReference>
<gene>
    <name evidence="2" type="ORF">EubceDRAFT1_2288</name>
</gene>
<dbReference type="STRING" id="633697.EubceDRAFT1_2288"/>
<dbReference type="Pfam" id="PF14393">
    <property type="entry name" value="DUF4422"/>
    <property type="match status" value="1"/>
</dbReference>
<feature type="domain" description="DUF4422" evidence="1">
    <location>
        <begin position="157"/>
        <end position="347"/>
    </location>
</feature>
<keyword evidence="3" id="KW-1185">Reference proteome</keyword>
<organism evidence="2 3">
    <name type="scientific">Eubacterium cellulosolvens (strain ATCC 43171 / JCM 9499 / 6)</name>
    <name type="common">Cillobacterium cellulosolvens</name>
    <dbReference type="NCBI Taxonomy" id="633697"/>
    <lineage>
        <taxon>Bacteria</taxon>
        <taxon>Bacillati</taxon>
        <taxon>Bacillota</taxon>
        <taxon>Clostridia</taxon>
        <taxon>Eubacteriales</taxon>
        <taxon>Eubacteriaceae</taxon>
        <taxon>Eubacterium</taxon>
    </lineage>
</organism>
<reference evidence="2 3" key="2">
    <citation type="submission" date="2012-02" db="EMBL/GenBank/DDBJ databases">
        <title>Improved High-Quality Draft sequence of Eubacterium cellulosolvens 6.</title>
        <authorList>
            <consortium name="US DOE Joint Genome Institute"/>
            <person name="Lucas S."/>
            <person name="Han J."/>
            <person name="Lapidus A."/>
            <person name="Cheng J.-F."/>
            <person name="Goodwin L."/>
            <person name="Pitluck S."/>
            <person name="Peters L."/>
            <person name="Mikhailova N."/>
            <person name="Gu W."/>
            <person name="Detter J.C."/>
            <person name="Han C."/>
            <person name="Tapia R."/>
            <person name="Land M."/>
            <person name="Hauser L."/>
            <person name="Kyrpides N."/>
            <person name="Ivanova N."/>
            <person name="Pagani I."/>
            <person name="Johnson E."/>
            <person name="Mukhopadhyay B."/>
            <person name="Anderson I."/>
            <person name="Woyke T."/>
        </authorList>
    </citation>
    <scope>NUCLEOTIDE SEQUENCE [LARGE SCALE GENOMIC DNA]</scope>
    <source>
        <strain evidence="2 3">6</strain>
    </source>
</reference>
<evidence type="ECO:0000313" key="2">
    <source>
        <dbReference type="EMBL" id="EIM58036.1"/>
    </source>
</evidence>
<dbReference type="InterPro" id="IPR025536">
    <property type="entry name" value="DUF4422"/>
</dbReference>
<evidence type="ECO:0000259" key="1">
    <source>
        <dbReference type="Pfam" id="PF14393"/>
    </source>
</evidence>
<name>I5AW63_EUBC6</name>
<dbReference type="eggNOG" id="COG1442">
    <property type="taxonomic scope" value="Bacteria"/>
</dbReference>
<evidence type="ECO:0000313" key="3">
    <source>
        <dbReference type="Proteomes" id="UP000005753"/>
    </source>
</evidence>
<dbReference type="HOGENOM" id="CLU_749610_0_0_9"/>
<reference evidence="2 3" key="1">
    <citation type="submission" date="2010-08" db="EMBL/GenBank/DDBJ databases">
        <authorList>
            <consortium name="US DOE Joint Genome Institute (JGI-PGF)"/>
            <person name="Lucas S."/>
            <person name="Copeland A."/>
            <person name="Lapidus A."/>
            <person name="Cheng J.-F."/>
            <person name="Bruce D."/>
            <person name="Goodwin L."/>
            <person name="Pitluck S."/>
            <person name="Land M.L."/>
            <person name="Hauser L."/>
            <person name="Chang Y.-J."/>
            <person name="Anderson I.J."/>
            <person name="Johnson E."/>
            <person name="Mulhopadhyay B."/>
            <person name="Kyrpides N."/>
            <person name="Woyke T.J."/>
        </authorList>
    </citation>
    <scope>NUCLEOTIDE SEQUENCE [LARGE SCALE GENOMIC DNA]</scope>
    <source>
        <strain evidence="2 3">6</strain>
    </source>
</reference>
<dbReference type="EMBL" id="CM001487">
    <property type="protein sequence ID" value="EIM58036.1"/>
    <property type="molecule type" value="Genomic_DNA"/>
</dbReference>